<protein>
    <submittedName>
        <fullName evidence="1">Uncharacterized protein</fullName>
    </submittedName>
</protein>
<dbReference type="EMBL" id="BQNB010012338">
    <property type="protein sequence ID" value="GJT02287.1"/>
    <property type="molecule type" value="Genomic_DNA"/>
</dbReference>
<name>A0ABQ5AKY6_9ASTR</name>
<reference evidence="1" key="1">
    <citation type="journal article" date="2022" name="Int. J. Mol. Sci.">
        <title>Draft Genome of Tanacetum Coccineum: Genomic Comparison of Closely Related Tanacetum-Family Plants.</title>
        <authorList>
            <person name="Yamashiro T."/>
            <person name="Shiraishi A."/>
            <person name="Nakayama K."/>
            <person name="Satake H."/>
        </authorList>
    </citation>
    <scope>NUCLEOTIDE SEQUENCE</scope>
</reference>
<keyword evidence="2" id="KW-1185">Reference proteome</keyword>
<accession>A0ABQ5AKY6</accession>
<sequence length="104" mass="12288">MACPVPHTFDEIKCMVEKQIQEDRGRQLAIMNLGHQYGEEIEAKNELLKAYEQCRDISMDKRAKIENFLKIESELDYEMQSALFRKAAKLEKQIRDKLGWLQQL</sequence>
<comment type="caution">
    <text evidence="1">The sequence shown here is derived from an EMBL/GenBank/DDBJ whole genome shotgun (WGS) entry which is preliminary data.</text>
</comment>
<evidence type="ECO:0000313" key="1">
    <source>
        <dbReference type="EMBL" id="GJT02287.1"/>
    </source>
</evidence>
<organism evidence="1 2">
    <name type="scientific">Tanacetum coccineum</name>
    <dbReference type="NCBI Taxonomy" id="301880"/>
    <lineage>
        <taxon>Eukaryota</taxon>
        <taxon>Viridiplantae</taxon>
        <taxon>Streptophyta</taxon>
        <taxon>Embryophyta</taxon>
        <taxon>Tracheophyta</taxon>
        <taxon>Spermatophyta</taxon>
        <taxon>Magnoliopsida</taxon>
        <taxon>eudicotyledons</taxon>
        <taxon>Gunneridae</taxon>
        <taxon>Pentapetalae</taxon>
        <taxon>asterids</taxon>
        <taxon>campanulids</taxon>
        <taxon>Asterales</taxon>
        <taxon>Asteraceae</taxon>
        <taxon>Asteroideae</taxon>
        <taxon>Anthemideae</taxon>
        <taxon>Anthemidinae</taxon>
        <taxon>Tanacetum</taxon>
    </lineage>
</organism>
<evidence type="ECO:0000313" key="2">
    <source>
        <dbReference type="Proteomes" id="UP001151760"/>
    </source>
</evidence>
<dbReference type="Proteomes" id="UP001151760">
    <property type="component" value="Unassembled WGS sequence"/>
</dbReference>
<proteinExistence type="predicted"/>
<gene>
    <name evidence="1" type="ORF">Tco_0823456</name>
</gene>
<reference evidence="1" key="2">
    <citation type="submission" date="2022-01" db="EMBL/GenBank/DDBJ databases">
        <authorList>
            <person name="Yamashiro T."/>
            <person name="Shiraishi A."/>
            <person name="Satake H."/>
            <person name="Nakayama K."/>
        </authorList>
    </citation>
    <scope>NUCLEOTIDE SEQUENCE</scope>
</reference>